<dbReference type="STRING" id="206506.AAV32_16475"/>
<gene>
    <name evidence="1" type="ORF">AAV32_16475</name>
</gene>
<dbReference type="Proteomes" id="UP000078084">
    <property type="component" value="Unassembled WGS sequence"/>
</dbReference>
<organism evidence="1 2">
    <name type="scientific">Kerstersia gyiorum</name>
    <dbReference type="NCBI Taxonomy" id="206506"/>
    <lineage>
        <taxon>Bacteria</taxon>
        <taxon>Pseudomonadati</taxon>
        <taxon>Pseudomonadota</taxon>
        <taxon>Betaproteobacteria</taxon>
        <taxon>Burkholderiales</taxon>
        <taxon>Alcaligenaceae</taxon>
        <taxon>Kerstersia</taxon>
    </lineage>
</organism>
<evidence type="ECO:0000313" key="1">
    <source>
        <dbReference type="EMBL" id="KKO70458.1"/>
    </source>
</evidence>
<comment type="caution">
    <text evidence="1">The sequence shown here is derived from an EMBL/GenBank/DDBJ whole genome shotgun (WGS) entry which is preliminary data.</text>
</comment>
<evidence type="ECO:0000313" key="2">
    <source>
        <dbReference type="Proteomes" id="UP000078084"/>
    </source>
</evidence>
<dbReference type="AlphaFoldDB" id="A0A171KNJ1"/>
<name>A0A171KNJ1_9BURK</name>
<dbReference type="EMBL" id="LBNE01000015">
    <property type="protein sequence ID" value="KKO70458.1"/>
    <property type="molecule type" value="Genomic_DNA"/>
</dbReference>
<reference evidence="1 2" key="1">
    <citation type="submission" date="2015-04" db="EMBL/GenBank/DDBJ databases">
        <title>Genome sequence of Kerstersia gyiorum CG1.</title>
        <authorList>
            <person name="Greninger A.L."/>
            <person name="Kozyreva V."/>
            <person name="Chaturvedi V."/>
        </authorList>
    </citation>
    <scope>NUCLEOTIDE SEQUENCE [LARGE SCALE GENOMIC DNA]</scope>
    <source>
        <strain evidence="1 2">CG1</strain>
    </source>
</reference>
<accession>A0A171KNJ1</accession>
<keyword evidence="2" id="KW-1185">Reference proteome</keyword>
<proteinExistence type="predicted"/>
<protein>
    <submittedName>
        <fullName evidence="1">Uncharacterized protein</fullName>
    </submittedName>
</protein>
<sequence length="89" mass="9480">MRRAACCPGLCCHCTAIYQGIAAPPKDALACAPAGAHNPYCSASLWRIGPASRGLLGVRRTGQARAWTRTCFGRQAEVLQNWPAMPAQP</sequence>